<reference evidence="7 8" key="1">
    <citation type="journal article" date="2016" name="Front. Microbiol.">
        <title>Comprehensive Phylogenetic Analysis of Bovine Non-aureus Staphylococci Species Based on Whole-Genome Sequencing.</title>
        <authorList>
            <person name="Naushad S."/>
            <person name="Barkema H.W."/>
            <person name="Luby C."/>
            <person name="Condas L.A."/>
            <person name="Nobrega D.B."/>
            <person name="Carson D.A."/>
            <person name="De Buck J."/>
        </authorList>
    </citation>
    <scope>NUCLEOTIDE SEQUENCE [LARGE SCALE GENOMIC DNA]</scope>
    <source>
        <strain evidence="7 8">SNUC 4554</strain>
    </source>
</reference>
<dbReference type="OrthoDB" id="9780109at2"/>
<gene>
    <name evidence="7" type="ORF">BU112_10135</name>
</gene>
<organism evidence="7 8">
    <name type="scientific">Staphylococcus shinii</name>
    <dbReference type="NCBI Taxonomy" id="2912228"/>
    <lineage>
        <taxon>Bacteria</taxon>
        <taxon>Bacillati</taxon>
        <taxon>Bacillota</taxon>
        <taxon>Bacilli</taxon>
        <taxon>Bacillales</taxon>
        <taxon>Staphylococcaceae</taxon>
        <taxon>Staphylococcus</taxon>
    </lineage>
</organism>
<evidence type="ECO:0000256" key="2">
    <source>
        <dbReference type="ARBA" id="ARBA00009142"/>
    </source>
</evidence>
<name>A0A418IDV0_9STAP</name>
<evidence type="ECO:0000256" key="3">
    <source>
        <dbReference type="ARBA" id="ARBA00022692"/>
    </source>
</evidence>
<evidence type="ECO:0000313" key="7">
    <source>
        <dbReference type="EMBL" id="RIM99176.1"/>
    </source>
</evidence>
<feature type="transmembrane region" description="Helical" evidence="6">
    <location>
        <begin position="7"/>
        <end position="37"/>
    </location>
</feature>
<feature type="transmembrane region" description="Helical" evidence="6">
    <location>
        <begin position="141"/>
        <end position="162"/>
    </location>
</feature>
<keyword evidence="4 6" id="KW-1133">Transmembrane helix</keyword>
<evidence type="ECO:0000256" key="6">
    <source>
        <dbReference type="RuleBase" id="RU363041"/>
    </source>
</evidence>
<comment type="caution">
    <text evidence="7">The sequence shown here is derived from an EMBL/GenBank/DDBJ whole genome shotgun (WGS) entry which is preliminary data.</text>
</comment>
<keyword evidence="6" id="KW-1003">Cell membrane</keyword>
<feature type="transmembrane region" description="Helical" evidence="6">
    <location>
        <begin position="49"/>
        <end position="69"/>
    </location>
</feature>
<evidence type="ECO:0000256" key="4">
    <source>
        <dbReference type="ARBA" id="ARBA00022989"/>
    </source>
</evidence>
<comment type="similarity">
    <text evidence="2 6">Belongs to the 4-toluene sulfonate uptake permease (TSUP) (TC 2.A.102) family.</text>
</comment>
<feature type="transmembrane region" description="Helical" evidence="6">
    <location>
        <begin position="204"/>
        <end position="222"/>
    </location>
</feature>
<keyword evidence="3 6" id="KW-0812">Transmembrane</keyword>
<dbReference type="AlphaFoldDB" id="A0A418IDV0"/>
<feature type="transmembrane region" description="Helical" evidence="6">
    <location>
        <begin position="168"/>
        <end position="192"/>
    </location>
</feature>
<evidence type="ECO:0000313" key="8">
    <source>
        <dbReference type="Proteomes" id="UP000286317"/>
    </source>
</evidence>
<comment type="subcellular location">
    <subcellularLocation>
        <location evidence="6">Cell membrane</location>
        <topology evidence="6">Multi-pass membrane protein</topology>
    </subcellularLocation>
    <subcellularLocation>
        <location evidence="1">Membrane</location>
        <topology evidence="1">Multi-pass membrane protein</topology>
    </subcellularLocation>
</comment>
<dbReference type="RefSeq" id="WP_119605289.1">
    <property type="nucleotide sequence ID" value="NZ_JAWVBH010000001.1"/>
</dbReference>
<dbReference type="Pfam" id="PF01925">
    <property type="entry name" value="TauE"/>
    <property type="match status" value="1"/>
</dbReference>
<dbReference type="GO" id="GO:0005886">
    <property type="term" value="C:plasma membrane"/>
    <property type="evidence" value="ECO:0007669"/>
    <property type="project" value="UniProtKB-SubCell"/>
</dbReference>
<protein>
    <recommendedName>
        <fullName evidence="6">Probable membrane transporter protein</fullName>
    </recommendedName>
</protein>
<sequence>MTIIILLIIGLVSSIIGSLIGVGGGIIIVPTLVFIGANFDLLSGITTQTAIGISSVTLVFTGLFSIIAYRGKGKDTIDFRNGILFSIGIIPGSLLGAYLSQFLNDIYFNIIFGIFLFLISILLFVKDYLASKKDSTTEKNVNLTIGIIFAFFVGISAGLFGIGGGVLMTPLMIIVFNFTPHVAVATSMIIIFTSSLASSVGHIIQGHIIWGYGLILIIASYVGTKCGVKINRSINSAKLSNLLKFVLICLSIYLIIKGFIEL</sequence>
<dbReference type="InterPro" id="IPR051598">
    <property type="entry name" value="TSUP/Inactive_protease-like"/>
</dbReference>
<accession>A0A418IDV0</accession>
<evidence type="ECO:0000256" key="1">
    <source>
        <dbReference type="ARBA" id="ARBA00004141"/>
    </source>
</evidence>
<dbReference type="PANTHER" id="PTHR43701">
    <property type="entry name" value="MEMBRANE TRANSPORTER PROTEIN MJ0441-RELATED"/>
    <property type="match status" value="1"/>
</dbReference>
<keyword evidence="8" id="KW-1185">Reference proteome</keyword>
<keyword evidence="5 6" id="KW-0472">Membrane</keyword>
<dbReference type="EMBL" id="QXUF01000074">
    <property type="protein sequence ID" value="RIM99176.1"/>
    <property type="molecule type" value="Genomic_DNA"/>
</dbReference>
<dbReference type="Proteomes" id="UP000286317">
    <property type="component" value="Unassembled WGS sequence"/>
</dbReference>
<feature type="transmembrane region" description="Helical" evidence="6">
    <location>
        <begin position="106"/>
        <end position="129"/>
    </location>
</feature>
<dbReference type="InterPro" id="IPR002781">
    <property type="entry name" value="TM_pro_TauE-like"/>
</dbReference>
<feature type="transmembrane region" description="Helical" evidence="6">
    <location>
        <begin position="81"/>
        <end position="100"/>
    </location>
</feature>
<proteinExistence type="inferred from homology"/>
<dbReference type="PANTHER" id="PTHR43701:SF2">
    <property type="entry name" value="MEMBRANE TRANSPORTER PROTEIN YJNA-RELATED"/>
    <property type="match status" value="1"/>
</dbReference>
<feature type="transmembrane region" description="Helical" evidence="6">
    <location>
        <begin position="242"/>
        <end position="260"/>
    </location>
</feature>
<evidence type="ECO:0000256" key="5">
    <source>
        <dbReference type="ARBA" id="ARBA00023136"/>
    </source>
</evidence>